<protein>
    <submittedName>
        <fullName evidence="1">Uncharacterized protein</fullName>
    </submittedName>
</protein>
<sequence>MDDVAKRRELNDKILEGLAQLEAHLEQLRRHGVQSELIEEIETVVREISAESRLSS</sequence>
<gene>
    <name evidence="1" type="ORF">LZ016_07655</name>
</gene>
<dbReference type="RefSeq" id="WP_241446806.1">
    <property type="nucleotide sequence ID" value="NZ_JAKZHW010000001.1"/>
</dbReference>
<organism evidence="1 2">
    <name type="scientific">Sphingomonas telluris</name>
    <dbReference type="NCBI Taxonomy" id="2907998"/>
    <lineage>
        <taxon>Bacteria</taxon>
        <taxon>Pseudomonadati</taxon>
        <taxon>Pseudomonadota</taxon>
        <taxon>Alphaproteobacteria</taxon>
        <taxon>Sphingomonadales</taxon>
        <taxon>Sphingomonadaceae</taxon>
        <taxon>Sphingomonas</taxon>
    </lineage>
</organism>
<dbReference type="EMBL" id="JAKZHW010000001">
    <property type="protein sequence ID" value="MCH8615973.1"/>
    <property type="molecule type" value="Genomic_DNA"/>
</dbReference>
<comment type="caution">
    <text evidence="1">The sequence shown here is derived from an EMBL/GenBank/DDBJ whole genome shotgun (WGS) entry which is preliminary data.</text>
</comment>
<evidence type="ECO:0000313" key="2">
    <source>
        <dbReference type="Proteomes" id="UP001203058"/>
    </source>
</evidence>
<name>A0ABS9VLY7_9SPHN</name>
<dbReference type="Proteomes" id="UP001203058">
    <property type="component" value="Unassembled WGS sequence"/>
</dbReference>
<evidence type="ECO:0000313" key="1">
    <source>
        <dbReference type="EMBL" id="MCH8615973.1"/>
    </source>
</evidence>
<accession>A0ABS9VLY7</accession>
<reference evidence="1 2" key="1">
    <citation type="submission" date="2022-03" db="EMBL/GenBank/DDBJ databases">
        <authorList>
            <person name="Jo J.-H."/>
            <person name="Im W.-T."/>
        </authorList>
    </citation>
    <scope>NUCLEOTIDE SEQUENCE [LARGE SCALE GENOMIC DNA]</scope>
    <source>
        <strain evidence="1 2">SM33</strain>
    </source>
</reference>
<keyword evidence="2" id="KW-1185">Reference proteome</keyword>
<proteinExistence type="predicted"/>